<evidence type="ECO:0000313" key="9">
    <source>
        <dbReference type="EMBL" id="ARN75411.1"/>
    </source>
</evidence>
<evidence type="ECO:0000256" key="5">
    <source>
        <dbReference type="ARBA" id="ARBA00022795"/>
    </source>
</evidence>
<dbReference type="InterPro" id="IPR018035">
    <property type="entry name" value="Flagellar_FliH/T3SS_HrpE"/>
</dbReference>
<dbReference type="EMBL" id="CP019343">
    <property type="protein sequence ID" value="ARN75411.1"/>
    <property type="molecule type" value="Genomic_DNA"/>
</dbReference>
<dbReference type="InterPro" id="IPR051472">
    <property type="entry name" value="T3SS_Stator/FliH"/>
</dbReference>
<evidence type="ECO:0000256" key="1">
    <source>
        <dbReference type="ARBA" id="ARBA00003041"/>
    </source>
</evidence>
<name>A0A1X9NE37_9GAMM</name>
<proteinExistence type="inferred from homology"/>
<evidence type="ECO:0000256" key="3">
    <source>
        <dbReference type="ARBA" id="ARBA00016507"/>
    </source>
</evidence>
<protein>
    <recommendedName>
        <fullName evidence="3">Flagellar assembly protein FliH</fullName>
    </recommendedName>
</protein>
<organism evidence="9 10">
    <name type="scientific">Oceanicoccus sagamiensis</name>
    <dbReference type="NCBI Taxonomy" id="716816"/>
    <lineage>
        <taxon>Bacteria</taxon>
        <taxon>Pseudomonadati</taxon>
        <taxon>Pseudomonadota</taxon>
        <taxon>Gammaproteobacteria</taxon>
        <taxon>Cellvibrionales</taxon>
        <taxon>Spongiibacteraceae</taxon>
        <taxon>Oceanicoccus</taxon>
    </lineage>
</organism>
<evidence type="ECO:0000256" key="7">
    <source>
        <dbReference type="ARBA" id="ARBA00023225"/>
    </source>
</evidence>
<dbReference type="RefSeq" id="WP_085759589.1">
    <property type="nucleotide sequence ID" value="NZ_CP019343.1"/>
</dbReference>
<evidence type="ECO:0000256" key="2">
    <source>
        <dbReference type="ARBA" id="ARBA00006602"/>
    </source>
</evidence>
<evidence type="ECO:0000256" key="6">
    <source>
        <dbReference type="ARBA" id="ARBA00022927"/>
    </source>
</evidence>
<evidence type="ECO:0000256" key="4">
    <source>
        <dbReference type="ARBA" id="ARBA00022448"/>
    </source>
</evidence>
<dbReference type="OrthoDB" id="8480773at2"/>
<sequence>MTRIPADKTTTFSSWAMPEVKEGQIVKVEKLKDRGPRGELVNVDKEEIIYSSLTAAQLEEISNQAYEDVRQQAYQDGLKQGQEDGFKAGLDKGAQTIKQQAQQLNTAVANIFSYLQGQDDEVEQALVNVATCIASSVLRRELTVDASHIRAVVQDAIRLLPITAANLTVHLSEQDHQFLGSETDIPEQWTLQIDRTLKPGGCRVTSEHSVVDYTLEQQFQQTVNALVEKRFAQLSPHAEAMVVDHNASASTPPEDAS</sequence>
<accession>A0A1X9NE37</accession>
<comment type="similarity">
    <text evidence="2">Belongs to the FliH family.</text>
</comment>
<evidence type="ECO:0000313" key="10">
    <source>
        <dbReference type="Proteomes" id="UP000193450"/>
    </source>
</evidence>
<keyword evidence="5" id="KW-1005">Bacterial flagellum biogenesis</keyword>
<comment type="function">
    <text evidence="1">Needed for flagellar regrowth and assembly.</text>
</comment>
<dbReference type="Pfam" id="PF02108">
    <property type="entry name" value="FliH"/>
    <property type="match status" value="1"/>
</dbReference>
<keyword evidence="6" id="KW-0653">Protein transport</keyword>
<evidence type="ECO:0000259" key="8">
    <source>
        <dbReference type="Pfam" id="PF02108"/>
    </source>
</evidence>
<dbReference type="Proteomes" id="UP000193450">
    <property type="component" value="Chromosome"/>
</dbReference>
<dbReference type="GO" id="GO:0015031">
    <property type="term" value="P:protein transport"/>
    <property type="evidence" value="ECO:0007669"/>
    <property type="project" value="UniProtKB-KW"/>
</dbReference>
<keyword evidence="10" id="KW-1185">Reference proteome</keyword>
<dbReference type="STRING" id="716816.BST96_15605"/>
<keyword evidence="4" id="KW-0813">Transport</keyword>
<feature type="domain" description="Flagellar assembly protein FliH/Type III secretion system HrpE" evidence="8">
    <location>
        <begin position="99"/>
        <end position="221"/>
    </location>
</feature>
<reference evidence="9 10" key="1">
    <citation type="submission" date="2016-11" db="EMBL/GenBank/DDBJ databases">
        <title>Trade-off between light-utilization and light-protection in marine flavobacteria.</title>
        <authorList>
            <person name="Kumagai Y."/>
        </authorList>
    </citation>
    <scope>NUCLEOTIDE SEQUENCE [LARGE SCALE GENOMIC DNA]</scope>
    <source>
        <strain evidence="9 10">NBRC 107125</strain>
    </source>
</reference>
<gene>
    <name evidence="9" type="ORF">BST96_15605</name>
</gene>
<dbReference type="GO" id="GO:0044781">
    <property type="term" value="P:bacterial-type flagellum organization"/>
    <property type="evidence" value="ECO:0007669"/>
    <property type="project" value="UniProtKB-KW"/>
</dbReference>
<keyword evidence="7" id="KW-1006">Bacterial flagellum protein export</keyword>
<dbReference type="PANTHER" id="PTHR34982:SF1">
    <property type="entry name" value="FLAGELLAR ASSEMBLY PROTEIN FLIH"/>
    <property type="match status" value="1"/>
</dbReference>
<dbReference type="AlphaFoldDB" id="A0A1X9NE37"/>
<dbReference type="PANTHER" id="PTHR34982">
    <property type="entry name" value="YOP PROTEINS TRANSLOCATION PROTEIN L"/>
    <property type="match status" value="1"/>
</dbReference>
<dbReference type="KEGG" id="osg:BST96_15605"/>
<dbReference type="GO" id="GO:0005829">
    <property type="term" value="C:cytosol"/>
    <property type="evidence" value="ECO:0007669"/>
    <property type="project" value="TreeGrafter"/>
</dbReference>